<dbReference type="Proteomes" id="UP000027222">
    <property type="component" value="Unassembled WGS sequence"/>
</dbReference>
<evidence type="ECO:0000256" key="1">
    <source>
        <dbReference type="SAM" id="MobiDB-lite"/>
    </source>
</evidence>
<evidence type="ECO:0000313" key="3">
    <source>
        <dbReference type="EMBL" id="KDR75479.1"/>
    </source>
</evidence>
<feature type="compositionally biased region" description="Low complexity" evidence="1">
    <location>
        <begin position="24"/>
        <end position="40"/>
    </location>
</feature>
<feature type="compositionally biased region" description="Pro residues" evidence="1">
    <location>
        <begin position="9"/>
        <end position="23"/>
    </location>
</feature>
<sequence length="527" mass="56327">MIYSNTDTPTPPKQGPSSPPPPRGEGQQSPPSYGSSQAYPQVQPYPQTYTGYAVVVPPPQTAGRRFIGAFLVATLIWFLFTVLIQSTFGVVRWSHRHGGLILDGWDYTIPSGVSLQECIQGGEWSPSLKPDSSVAMAQGFVGITFPRESETSFDLPLSSKSLFFLSRGQLLGGAVNVITSTNQPKDTATVQVVIKYRREEVRDLAKVCMITRNQGENGVGIFAPVWPLGRYPHGQEYRLGYKMTIILPDLTGKSAPLVIKNFETDVQNSVHQIADLNDKVLFESISLSGSNGPITAGSLAVIKGKIHTSNGQISGNFNSTTGLTVETSNAPVSGKFNSKDLSIKTSNGQISGVFNSTTVLTLLTSNAPIRVAVGLESKGKGATPILNARTSNGMLEADVSLISGSSSGGSFNVTTTSSNAPLRVTFPASPLNSKLNFNGWTSNGRATALLNPAYEGDFSLQTSSTFGVTVHRNAGVEDPTGEERKRQIVYRTVGKGVLTGEIHWDTKQKGQGLVTVRTSNSPIVLEV</sequence>
<dbReference type="HOGENOM" id="CLU_037980_2_0_1"/>
<feature type="region of interest" description="Disordered" evidence="1">
    <location>
        <begin position="1"/>
        <end position="40"/>
    </location>
</feature>
<evidence type="ECO:0000313" key="4">
    <source>
        <dbReference type="Proteomes" id="UP000027222"/>
    </source>
</evidence>
<feature type="transmembrane region" description="Helical" evidence="2">
    <location>
        <begin position="66"/>
        <end position="91"/>
    </location>
</feature>
<dbReference type="EMBL" id="KL142380">
    <property type="protein sequence ID" value="KDR75479.1"/>
    <property type="molecule type" value="Genomic_DNA"/>
</dbReference>
<evidence type="ECO:0000256" key="2">
    <source>
        <dbReference type="SAM" id="Phobius"/>
    </source>
</evidence>
<keyword evidence="2" id="KW-0472">Membrane</keyword>
<reference evidence="4" key="1">
    <citation type="journal article" date="2014" name="Proc. Natl. Acad. Sci. U.S.A.">
        <title>Extensive sampling of basidiomycete genomes demonstrates inadequacy of the white-rot/brown-rot paradigm for wood decay fungi.</title>
        <authorList>
            <person name="Riley R."/>
            <person name="Salamov A.A."/>
            <person name="Brown D.W."/>
            <person name="Nagy L.G."/>
            <person name="Floudas D."/>
            <person name="Held B.W."/>
            <person name="Levasseur A."/>
            <person name="Lombard V."/>
            <person name="Morin E."/>
            <person name="Otillar R."/>
            <person name="Lindquist E.A."/>
            <person name="Sun H."/>
            <person name="LaButti K.M."/>
            <person name="Schmutz J."/>
            <person name="Jabbour D."/>
            <person name="Luo H."/>
            <person name="Baker S.E."/>
            <person name="Pisabarro A.G."/>
            <person name="Walton J.D."/>
            <person name="Blanchette R.A."/>
            <person name="Henrissat B."/>
            <person name="Martin F."/>
            <person name="Cullen D."/>
            <person name="Hibbett D.S."/>
            <person name="Grigoriev I.V."/>
        </authorList>
    </citation>
    <scope>NUCLEOTIDE SEQUENCE [LARGE SCALE GENOMIC DNA]</scope>
    <source>
        <strain evidence="4">CBS 339.88</strain>
    </source>
</reference>
<dbReference type="STRING" id="685588.A0A067T6G1"/>
<keyword evidence="2" id="KW-1133">Transmembrane helix</keyword>
<keyword evidence="2" id="KW-0812">Transmembrane</keyword>
<accession>A0A067T6G1</accession>
<dbReference type="OrthoDB" id="5570013at2759"/>
<organism evidence="3 4">
    <name type="scientific">Galerina marginata (strain CBS 339.88)</name>
    <dbReference type="NCBI Taxonomy" id="685588"/>
    <lineage>
        <taxon>Eukaryota</taxon>
        <taxon>Fungi</taxon>
        <taxon>Dikarya</taxon>
        <taxon>Basidiomycota</taxon>
        <taxon>Agaricomycotina</taxon>
        <taxon>Agaricomycetes</taxon>
        <taxon>Agaricomycetidae</taxon>
        <taxon>Agaricales</taxon>
        <taxon>Agaricineae</taxon>
        <taxon>Strophariaceae</taxon>
        <taxon>Galerina</taxon>
    </lineage>
</organism>
<gene>
    <name evidence="3" type="ORF">GALMADRAFT_247916</name>
</gene>
<name>A0A067T6G1_GALM3</name>
<dbReference type="AlphaFoldDB" id="A0A067T6G1"/>
<protein>
    <submittedName>
        <fullName evidence="3">Uncharacterized protein</fullName>
    </submittedName>
</protein>
<keyword evidence="4" id="KW-1185">Reference proteome</keyword>
<proteinExistence type="predicted"/>